<dbReference type="AlphaFoldDB" id="A0A4R2TMD2"/>
<reference evidence="2 3" key="1">
    <citation type="submission" date="2019-03" db="EMBL/GenBank/DDBJ databases">
        <title>Genomic Encyclopedia of Type Strains, Phase IV (KMG-IV): sequencing the most valuable type-strain genomes for metagenomic binning, comparative biology and taxonomic classification.</title>
        <authorList>
            <person name="Goeker M."/>
        </authorList>
    </citation>
    <scope>NUCLEOTIDE SEQUENCE [LARGE SCALE GENOMIC DNA]</scope>
    <source>
        <strain evidence="2 3">DSM 100013</strain>
    </source>
</reference>
<accession>A0A4R2TMD2</accession>
<organism evidence="2 3">
    <name type="scientific">Serpentinicella alkaliphila</name>
    <dbReference type="NCBI Taxonomy" id="1734049"/>
    <lineage>
        <taxon>Bacteria</taxon>
        <taxon>Bacillati</taxon>
        <taxon>Bacillota</taxon>
        <taxon>Clostridia</taxon>
        <taxon>Peptostreptococcales</taxon>
        <taxon>Natronincolaceae</taxon>
        <taxon>Serpentinicella</taxon>
    </lineage>
</organism>
<dbReference type="Gene3D" id="3.30.70.930">
    <property type="match status" value="1"/>
</dbReference>
<comment type="caution">
    <text evidence="2">The sequence shown here is derived from an EMBL/GenBank/DDBJ whole genome shotgun (WGS) entry which is preliminary data.</text>
</comment>
<sequence length="79" mass="8652">MIHAEATLYPLKTSNASQVINRSIDALKQEKIEYSVGPMATHIHGNEDDVWNSLKNLFDQPKQSGGEVSLVVTITNAAD</sequence>
<feature type="domain" description="Thiamine-binding protein" evidence="1">
    <location>
        <begin position="5"/>
        <end position="76"/>
    </location>
</feature>
<evidence type="ECO:0000313" key="2">
    <source>
        <dbReference type="EMBL" id="TCQ04631.1"/>
    </source>
</evidence>
<dbReference type="OrthoDB" id="2970529at2"/>
<dbReference type="InterPro" id="IPR002767">
    <property type="entry name" value="Thiamine_BP"/>
</dbReference>
<keyword evidence="3" id="KW-1185">Reference proteome</keyword>
<evidence type="ECO:0000313" key="3">
    <source>
        <dbReference type="Proteomes" id="UP000295504"/>
    </source>
</evidence>
<dbReference type="Proteomes" id="UP000295504">
    <property type="component" value="Unassembled WGS sequence"/>
</dbReference>
<dbReference type="SUPFAM" id="SSF89957">
    <property type="entry name" value="MTH1187/YkoF-like"/>
    <property type="match status" value="1"/>
</dbReference>
<proteinExistence type="predicted"/>
<evidence type="ECO:0000259" key="1">
    <source>
        <dbReference type="Pfam" id="PF01910"/>
    </source>
</evidence>
<dbReference type="EMBL" id="SLYC01000006">
    <property type="protein sequence ID" value="TCQ04631.1"/>
    <property type="molecule type" value="Genomic_DNA"/>
</dbReference>
<dbReference type="RefSeq" id="WP_132847767.1">
    <property type="nucleotide sequence ID" value="NZ_CP058648.1"/>
</dbReference>
<dbReference type="InterPro" id="IPR029756">
    <property type="entry name" value="MTH1187/YkoF-like"/>
</dbReference>
<gene>
    <name evidence="2" type="ORF">EDD79_100634</name>
</gene>
<name>A0A4R2TMD2_9FIRM</name>
<protein>
    <submittedName>
        <fullName evidence="2">Uncharacterized protein YqgV (UPF0045/DUF77 family)</fullName>
    </submittedName>
</protein>
<dbReference type="Pfam" id="PF01910">
    <property type="entry name" value="Thiamine_BP"/>
    <property type="match status" value="1"/>
</dbReference>